<protein>
    <recommendedName>
        <fullName evidence="3">NUDIX hydrolase</fullName>
    </recommendedName>
</protein>
<name>A0ABU3B178_9ACTN</name>
<proteinExistence type="predicted"/>
<dbReference type="Proteomes" id="UP001180724">
    <property type="component" value="Unassembled WGS sequence"/>
</dbReference>
<gene>
    <name evidence="1" type="ORF">RM812_39620</name>
</gene>
<keyword evidence="2" id="KW-1185">Reference proteome</keyword>
<comment type="caution">
    <text evidence="1">The sequence shown here is derived from an EMBL/GenBank/DDBJ whole genome shotgun (WGS) entry which is preliminary data.</text>
</comment>
<dbReference type="EMBL" id="JAVRFH010000106">
    <property type="protein sequence ID" value="MDT0616208.1"/>
    <property type="molecule type" value="Genomic_DNA"/>
</dbReference>
<organism evidence="1 2">
    <name type="scientific">Streptomyces lancefieldiae</name>
    <dbReference type="NCBI Taxonomy" id="3075520"/>
    <lineage>
        <taxon>Bacteria</taxon>
        <taxon>Bacillati</taxon>
        <taxon>Actinomycetota</taxon>
        <taxon>Actinomycetes</taxon>
        <taxon>Kitasatosporales</taxon>
        <taxon>Streptomycetaceae</taxon>
        <taxon>Streptomyces</taxon>
    </lineage>
</organism>
<sequence length="55" mass="6023">MSGGERHMVPVDVHLIAVREGEKGPEVLLSRRAGTVYAAGHWHFPSSLGKSHVEF</sequence>
<reference evidence="1" key="1">
    <citation type="submission" date="2024-05" db="EMBL/GenBank/DDBJ databases">
        <title>30 novel species of actinomycetes from the DSMZ collection.</title>
        <authorList>
            <person name="Nouioui I."/>
        </authorList>
    </citation>
    <scope>NUCLEOTIDE SEQUENCE</scope>
    <source>
        <strain evidence="1">DSM 40712</strain>
    </source>
</reference>
<dbReference type="RefSeq" id="WP_311585434.1">
    <property type="nucleotide sequence ID" value="NZ_JAVRFH010000106.1"/>
</dbReference>
<evidence type="ECO:0000313" key="2">
    <source>
        <dbReference type="Proteomes" id="UP001180724"/>
    </source>
</evidence>
<accession>A0ABU3B178</accession>
<dbReference type="SUPFAM" id="SSF55811">
    <property type="entry name" value="Nudix"/>
    <property type="match status" value="1"/>
</dbReference>
<evidence type="ECO:0000313" key="1">
    <source>
        <dbReference type="EMBL" id="MDT0616208.1"/>
    </source>
</evidence>
<dbReference type="InterPro" id="IPR015797">
    <property type="entry name" value="NUDIX_hydrolase-like_dom_sf"/>
</dbReference>
<evidence type="ECO:0008006" key="3">
    <source>
        <dbReference type="Google" id="ProtNLM"/>
    </source>
</evidence>